<gene>
    <name evidence="1" type="ORF">OIU83_09975</name>
</gene>
<evidence type="ECO:0000313" key="1">
    <source>
        <dbReference type="EMBL" id="MCV9927980.1"/>
    </source>
</evidence>
<comment type="caution">
    <text evidence="1">The sequence shown here is derived from an EMBL/GenBank/DDBJ whole genome shotgun (WGS) entry which is preliminary data.</text>
</comment>
<sequence length="83" mass="9395">MTQTIANKQSNMTMPTLIMILKQGNFTKSQVNLHCNIIIISSRINFETTQNQIQTIQNYQICKTLLYLMGLSKTTKGNLAITT</sequence>
<proteinExistence type="predicted"/>
<dbReference type="RefSeq" id="WP_264206111.1">
    <property type="nucleotide sequence ID" value="NZ_JAOZEW010000009.1"/>
</dbReference>
<name>A0A9X2ZCF0_9FLAO</name>
<reference evidence="1" key="1">
    <citation type="submission" date="2022-10" db="EMBL/GenBank/DDBJ databases">
        <title>Two novel species of Flavobacterium.</title>
        <authorList>
            <person name="Liu Q."/>
            <person name="Xin Y.-H."/>
        </authorList>
    </citation>
    <scope>NUCLEOTIDE SEQUENCE</scope>
    <source>
        <strain evidence="1">LS1R49</strain>
    </source>
</reference>
<protein>
    <submittedName>
        <fullName evidence="1">Uncharacterized protein</fullName>
    </submittedName>
</protein>
<keyword evidence="2" id="KW-1185">Reference proteome</keyword>
<dbReference type="Proteomes" id="UP001151079">
    <property type="component" value="Unassembled WGS sequence"/>
</dbReference>
<organism evidence="1 2">
    <name type="scientific">Flavobacterium shii</name>
    <dbReference type="NCBI Taxonomy" id="2987687"/>
    <lineage>
        <taxon>Bacteria</taxon>
        <taxon>Pseudomonadati</taxon>
        <taxon>Bacteroidota</taxon>
        <taxon>Flavobacteriia</taxon>
        <taxon>Flavobacteriales</taxon>
        <taxon>Flavobacteriaceae</taxon>
        <taxon>Flavobacterium</taxon>
    </lineage>
</organism>
<dbReference type="AlphaFoldDB" id="A0A9X2ZCF0"/>
<evidence type="ECO:0000313" key="2">
    <source>
        <dbReference type="Proteomes" id="UP001151079"/>
    </source>
</evidence>
<dbReference type="EMBL" id="JAOZEW010000009">
    <property type="protein sequence ID" value="MCV9927980.1"/>
    <property type="molecule type" value="Genomic_DNA"/>
</dbReference>
<accession>A0A9X2ZCF0</accession>